<dbReference type="EMBL" id="SGFE01000025">
    <property type="protein sequence ID" value="RZI31047.1"/>
    <property type="molecule type" value="Genomic_DNA"/>
</dbReference>
<organism evidence="1 2">
    <name type="scientific">Pseudomonas orientalis</name>
    <dbReference type="NCBI Taxonomy" id="76758"/>
    <lineage>
        <taxon>Bacteria</taxon>
        <taxon>Pseudomonadati</taxon>
        <taxon>Pseudomonadota</taxon>
        <taxon>Gammaproteobacteria</taxon>
        <taxon>Pseudomonadales</taxon>
        <taxon>Pseudomonadaceae</taxon>
        <taxon>Pseudomonas</taxon>
    </lineage>
</organism>
<dbReference type="AlphaFoldDB" id="A0A4Q7D061"/>
<reference evidence="1 2" key="1">
    <citation type="submission" date="2019-02" db="EMBL/GenBank/DDBJ databases">
        <title>Pseudomonas spp from wheat grain.</title>
        <authorList>
            <person name="Cho G.-S."/>
            <person name="Franz C.M.A.P."/>
        </authorList>
    </citation>
    <scope>NUCLEOTIDE SEQUENCE [LARGE SCALE GENOMIC DNA]</scope>
    <source>
        <strain evidence="1 2">133NRW</strain>
    </source>
</reference>
<dbReference type="RefSeq" id="WP_130138602.1">
    <property type="nucleotide sequence ID" value="NZ_SGFE01000025.1"/>
</dbReference>
<evidence type="ECO:0000313" key="2">
    <source>
        <dbReference type="Proteomes" id="UP000293369"/>
    </source>
</evidence>
<name>A0A4Q7D061_9PSED</name>
<sequence length="146" mass="16858">MNVQRCENTVQQFIDLSKDFSVHVNSALITVQSLELAYQKIELAVSKTHDDVDVDNVVRRRLMHRIARRDMSRVLEQTLRMEKLLAESIKLLIQNVEAALSLTHCIEDCEGYNAAEYNLAKNELIAKLDVLKDVERGMLNSDRFRQ</sequence>
<proteinExistence type="predicted"/>
<gene>
    <name evidence="1" type="ORF">EUX57_14425</name>
</gene>
<evidence type="ECO:0000313" key="1">
    <source>
        <dbReference type="EMBL" id="RZI31047.1"/>
    </source>
</evidence>
<accession>A0A4Q7D061</accession>
<protein>
    <submittedName>
        <fullName evidence="1">Uncharacterized protein</fullName>
    </submittedName>
</protein>
<comment type="caution">
    <text evidence="1">The sequence shown here is derived from an EMBL/GenBank/DDBJ whole genome shotgun (WGS) entry which is preliminary data.</text>
</comment>
<dbReference type="Proteomes" id="UP000293369">
    <property type="component" value="Unassembled WGS sequence"/>
</dbReference>